<evidence type="ECO:0000313" key="10">
    <source>
        <dbReference type="Proteomes" id="UP000002255"/>
    </source>
</evidence>
<dbReference type="PROSITE" id="PS50893">
    <property type="entry name" value="ABC_TRANSPORTER_2"/>
    <property type="match status" value="1"/>
</dbReference>
<feature type="compositionally biased region" description="Low complexity" evidence="7">
    <location>
        <begin position="323"/>
        <end position="332"/>
    </location>
</feature>
<keyword evidence="10" id="KW-1185">Reference proteome</keyword>
<reference evidence="9 10" key="2">
    <citation type="journal article" date="2010" name="Stand. Genomic Sci.">
        <title>Complete genome sequence of Xylanimonas cellulosilytica type strain (XIL07).</title>
        <authorList>
            <person name="Foster B."/>
            <person name="Pukall R."/>
            <person name="Abt B."/>
            <person name="Nolan M."/>
            <person name="Glavina Del Rio T."/>
            <person name="Chen F."/>
            <person name="Lucas S."/>
            <person name="Tice H."/>
            <person name="Pitluck S."/>
            <person name="Cheng J.-F."/>
            <person name="Chertkov O."/>
            <person name="Brettin T."/>
            <person name="Han C."/>
            <person name="Detter J.C."/>
            <person name="Bruce D."/>
            <person name="Goodwin L."/>
            <person name="Ivanova N."/>
            <person name="Mavromatis K."/>
            <person name="Pati A."/>
            <person name="Mikhailova N."/>
            <person name="Chen A."/>
            <person name="Palaniappan K."/>
            <person name="Land M."/>
            <person name="Hauser L."/>
            <person name="Chang Y.-J."/>
            <person name="Jeffries C.D."/>
            <person name="Chain P."/>
            <person name="Rohde M."/>
            <person name="Goeker M."/>
            <person name="Bristow J."/>
            <person name="Eisen J.A."/>
            <person name="Markowitz V."/>
            <person name="Hugenholtz P."/>
            <person name="Kyrpides N.C."/>
            <person name="Klenk H.-P."/>
            <person name="Lapidus A."/>
        </authorList>
    </citation>
    <scope>NUCLEOTIDE SEQUENCE [LARGE SCALE GENOMIC DNA]</scope>
    <source>
        <strain evidence="10">DSM 15894 / CECT 5975 / LMG 20990 / XIL07</strain>
    </source>
</reference>
<dbReference type="GO" id="GO:0005886">
    <property type="term" value="C:plasma membrane"/>
    <property type="evidence" value="ECO:0007669"/>
    <property type="project" value="UniProtKB-SubCell"/>
</dbReference>
<dbReference type="Proteomes" id="UP000002255">
    <property type="component" value="Chromosome"/>
</dbReference>
<organism evidence="9 10">
    <name type="scientific">Xylanimonas cellulosilytica (strain DSM 15894 / JCM 12276 / CECT 5975 / KCTC 9989 / LMG 20990 / NBRC 107835 / XIL07)</name>
    <dbReference type="NCBI Taxonomy" id="446471"/>
    <lineage>
        <taxon>Bacteria</taxon>
        <taxon>Bacillati</taxon>
        <taxon>Actinomycetota</taxon>
        <taxon>Actinomycetes</taxon>
        <taxon>Micrococcales</taxon>
        <taxon>Promicromonosporaceae</taxon>
        <taxon>Xylanimonas</taxon>
    </lineage>
</organism>
<evidence type="ECO:0000256" key="5">
    <source>
        <dbReference type="ARBA" id="ARBA00022840"/>
    </source>
</evidence>
<evidence type="ECO:0000256" key="6">
    <source>
        <dbReference type="ARBA" id="ARBA00023251"/>
    </source>
</evidence>
<dbReference type="PROSITE" id="PS00211">
    <property type="entry name" value="ABC_TRANSPORTER_1"/>
    <property type="match status" value="1"/>
</dbReference>
<dbReference type="RefSeq" id="WP_012876930.1">
    <property type="nucleotide sequence ID" value="NC_013530.1"/>
</dbReference>
<comment type="similarity">
    <text evidence="2">Belongs to the ABC transporter superfamily.</text>
</comment>
<dbReference type="SMART" id="SM00382">
    <property type="entry name" value="AAA"/>
    <property type="match status" value="1"/>
</dbReference>
<dbReference type="CDD" id="cd03230">
    <property type="entry name" value="ABC_DR_subfamily_A"/>
    <property type="match status" value="1"/>
</dbReference>
<name>D1BU21_XYLCX</name>
<evidence type="ECO:0000256" key="7">
    <source>
        <dbReference type="SAM" id="MobiDB-lite"/>
    </source>
</evidence>
<dbReference type="AlphaFoldDB" id="D1BU21"/>
<dbReference type="OrthoDB" id="9804819at2"/>
<keyword evidence="3" id="KW-0813">Transport</keyword>
<keyword evidence="6" id="KW-0046">Antibiotic resistance</keyword>
<keyword evidence="5" id="KW-0067">ATP-binding</keyword>
<dbReference type="EMBL" id="CP001821">
    <property type="protein sequence ID" value="ACZ29185.1"/>
    <property type="molecule type" value="Genomic_DNA"/>
</dbReference>
<dbReference type="GO" id="GO:0005524">
    <property type="term" value="F:ATP binding"/>
    <property type="evidence" value="ECO:0007669"/>
    <property type="project" value="UniProtKB-KW"/>
</dbReference>
<dbReference type="GO" id="GO:0016887">
    <property type="term" value="F:ATP hydrolysis activity"/>
    <property type="evidence" value="ECO:0007669"/>
    <property type="project" value="InterPro"/>
</dbReference>
<evidence type="ECO:0000256" key="1">
    <source>
        <dbReference type="ARBA" id="ARBA00004202"/>
    </source>
</evidence>
<dbReference type="InterPro" id="IPR003439">
    <property type="entry name" value="ABC_transporter-like_ATP-bd"/>
</dbReference>
<dbReference type="HOGENOM" id="CLU_000604_1_2_11"/>
<comment type="subcellular location">
    <subcellularLocation>
        <location evidence="1">Cell membrane</location>
        <topology evidence="1">Peripheral membrane protein</topology>
    </subcellularLocation>
</comment>
<dbReference type="InterPro" id="IPR027417">
    <property type="entry name" value="P-loop_NTPase"/>
</dbReference>
<dbReference type="GO" id="GO:0046677">
    <property type="term" value="P:response to antibiotic"/>
    <property type="evidence" value="ECO:0007669"/>
    <property type="project" value="UniProtKB-KW"/>
</dbReference>
<evidence type="ECO:0000313" key="9">
    <source>
        <dbReference type="EMBL" id="ACZ29185.1"/>
    </source>
</evidence>
<dbReference type="InterPro" id="IPR050763">
    <property type="entry name" value="ABC_transporter_ATP-binding"/>
</dbReference>
<feature type="region of interest" description="Disordered" evidence="7">
    <location>
        <begin position="298"/>
        <end position="340"/>
    </location>
</feature>
<evidence type="ECO:0000256" key="3">
    <source>
        <dbReference type="ARBA" id="ARBA00022448"/>
    </source>
</evidence>
<keyword evidence="4" id="KW-0547">Nucleotide-binding</keyword>
<protein>
    <submittedName>
        <fullName evidence="9">ABC transporter related protein</fullName>
    </submittedName>
</protein>
<reference evidence="10" key="1">
    <citation type="submission" date="2009-11" db="EMBL/GenBank/DDBJ databases">
        <title>The complete chromosome of Xylanimonas cellulosilytica DSM 15894.</title>
        <authorList>
            <consortium name="US DOE Joint Genome Institute (JGI-PGF)"/>
            <person name="Lucas S."/>
            <person name="Copeland A."/>
            <person name="Lapidus A."/>
            <person name="Glavina del Rio T."/>
            <person name="Dalin E."/>
            <person name="Tice H."/>
            <person name="Bruce D."/>
            <person name="Goodwin L."/>
            <person name="Pitluck S."/>
            <person name="Kyrpides N."/>
            <person name="Mavromatis K."/>
            <person name="Ivanova N."/>
            <person name="Mikhailova N."/>
            <person name="Foster B."/>
            <person name="Clum A."/>
            <person name="Brettin T."/>
            <person name="Detter J.C."/>
            <person name="Han C."/>
            <person name="Larimer F."/>
            <person name="Land M."/>
            <person name="Hauser L."/>
            <person name="Markowitz V."/>
            <person name="Cheng J.F."/>
            <person name="Hugenholtz P."/>
            <person name="Woyke T."/>
            <person name="Wu D."/>
            <person name="Gehrich-Schroeter G."/>
            <person name="Schneider S."/>
            <person name="Pukall S.R."/>
            <person name="Klenk H.P."/>
            <person name="Eisen J.A."/>
        </authorList>
    </citation>
    <scope>NUCLEOTIDE SEQUENCE [LARGE SCALE GENOMIC DNA]</scope>
    <source>
        <strain evidence="10">DSM 15894 / CECT 5975 / LMG 20990 / XIL07</strain>
    </source>
</reference>
<dbReference type="Pfam" id="PF00005">
    <property type="entry name" value="ABC_tran"/>
    <property type="match status" value="1"/>
</dbReference>
<evidence type="ECO:0000256" key="2">
    <source>
        <dbReference type="ARBA" id="ARBA00005417"/>
    </source>
</evidence>
<gene>
    <name evidence="9" type="ordered locus">Xcel_0145</name>
</gene>
<evidence type="ECO:0000259" key="8">
    <source>
        <dbReference type="PROSITE" id="PS50893"/>
    </source>
</evidence>
<evidence type="ECO:0000256" key="4">
    <source>
        <dbReference type="ARBA" id="ARBA00022741"/>
    </source>
</evidence>
<dbReference type="SUPFAM" id="SSF52540">
    <property type="entry name" value="P-loop containing nucleoside triphosphate hydrolases"/>
    <property type="match status" value="1"/>
</dbReference>
<proteinExistence type="inferred from homology"/>
<dbReference type="PANTHER" id="PTHR42711:SF5">
    <property type="entry name" value="ABC TRANSPORTER ATP-BINDING PROTEIN NATA"/>
    <property type="match status" value="1"/>
</dbReference>
<accession>D1BU21</accession>
<dbReference type="InterPro" id="IPR003593">
    <property type="entry name" value="AAA+_ATPase"/>
</dbReference>
<sequence>MTIPIEIRDLHKSFGTTKALDGLDLTVEQGQVAGFLGPNGAGKSTTIRVLLGLLKADSGDVRLLGGDPWRDAVDLHRRLTYVPGDVSLWPNLTGGEAIDLLARLRGGLDKARKAELLERFELDPTKKARTYSKGNRQKVALVAALASDAELLILDEPTSGLDPLMEAVFTDYLREVKARGRSVLLSSHIMSEVEKVCDTVTIIRSGRSVEHGTLDDLRHLTRSAVSVLLPDDDAVRTVSGLPGVHDVVAEPGADGVVRLRASVDNDHMTGVLASLGAIGVRGFTATPPSLEEMFMRHYGDELPTPPPPVVEPVETTPPPAAEPHPVVEPVETTPERGEAR</sequence>
<feature type="domain" description="ABC transporter" evidence="8">
    <location>
        <begin position="5"/>
        <end position="230"/>
    </location>
</feature>
<feature type="compositionally biased region" description="Pro residues" evidence="7">
    <location>
        <begin position="303"/>
        <end position="322"/>
    </location>
</feature>
<dbReference type="eggNOG" id="COG1131">
    <property type="taxonomic scope" value="Bacteria"/>
</dbReference>
<dbReference type="PANTHER" id="PTHR42711">
    <property type="entry name" value="ABC TRANSPORTER ATP-BINDING PROTEIN"/>
    <property type="match status" value="1"/>
</dbReference>
<dbReference type="STRING" id="446471.Xcel_0145"/>
<dbReference type="InterPro" id="IPR017871">
    <property type="entry name" value="ABC_transporter-like_CS"/>
</dbReference>
<dbReference type="Gene3D" id="3.40.50.300">
    <property type="entry name" value="P-loop containing nucleotide triphosphate hydrolases"/>
    <property type="match status" value="1"/>
</dbReference>
<dbReference type="KEGG" id="xce:Xcel_0145"/>